<dbReference type="RefSeq" id="WP_148842530.1">
    <property type="nucleotide sequence ID" value="NZ_SJLL01000108.1"/>
</dbReference>
<comment type="caution">
    <text evidence="1">The sequence shown here is derived from an EMBL/GenBank/DDBJ whole genome shotgun (WGS) entry which is preliminary data.</text>
</comment>
<organism evidence="1 2">
    <name type="scientific">Streptococcus pyogenes</name>
    <dbReference type="NCBI Taxonomy" id="1314"/>
    <lineage>
        <taxon>Bacteria</taxon>
        <taxon>Bacillati</taxon>
        <taxon>Bacillota</taxon>
        <taxon>Bacilli</taxon>
        <taxon>Lactobacillales</taxon>
        <taxon>Streptococcaceae</taxon>
        <taxon>Streptococcus</taxon>
    </lineage>
</organism>
<dbReference type="Proteomes" id="UP000324058">
    <property type="component" value="Unassembled WGS sequence"/>
</dbReference>
<dbReference type="EMBL" id="SJLL01000108">
    <property type="protein sequence ID" value="TYK98143.1"/>
    <property type="molecule type" value="Genomic_DNA"/>
</dbReference>
<reference evidence="1 2" key="1">
    <citation type="submission" date="2019-02" db="EMBL/GenBank/DDBJ databases">
        <title>Novel genomic isolates of S. pyogenes and S. dysgalactiae subsp. equisimilis associated to necrotising fasciitis (NSTI).</title>
        <authorList>
            <person name="Barrantes I."/>
        </authorList>
    </citation>
    <scope>NUCLEOTIDE SEQUENCE [LARGE SCALE GENOMIC DNA]</scope>
    <source>
        <strain evidence="1 2">SPY2028</strain>
    </source>
</reference>
<evidence type="ECO:0000313" key="1">
    <source>
        <dbReference type="EMBL" id="TYK98143.1"/>
    </source>
</evidence>
<dbReference type="InterPro" id="IPR027304">
    <property type="entry name" value="Trigger_fact/SurA_dom_sf"/>
</dbReference>
<gene>
    <name evidence="1" type="ORF">E0F66_10375</name>
</gene>
<protein>
    <submittedName>
        <fullName evidence="1">Uncharacterized protein</fullName>
    </submittedName>
</protein>
<dbReference type="SUPFAM" id="SSF109998">
    <property type="entry name" value="Triger factor/SurA peptide-binding domain-like"/>
    <property type="match status" value="1"/>
</dbReference>
<sequence>VQSRDGRLQMIAQDLKEAVAERFWIQVENHEYDKEISNILEQYKGSIPVIIRYEEEQKTVVSTRHFVKKELALQEKLKEITMKTIYR</sequence>
<proteinExistence type="predicted"/>
<accession>A0A5S4TI13</accession>
<dbReference type="AlphaFoldDB" id="A0A5S4TI13"/>
<name>A0A5S4TI13_STRPY</name>
<feature type="non-terminal residue" evidence="1">
    <location>
        <position position="1"/>
    </location>
</feature>
<evidence type="ECO:0000313" key="2">
    <source>
        <dbReference type="Proteomes" id="UP000324058"/>
    </source>
</evidence>